<keyword evidence="3" id="KW-1185">Reference proteome</keyword>
<gene>
    <name evidence="2" type="ORF">BJ085DRAFT_36206</name>
</gene>
<evidence type="ECO:0000313" key="3">
    <source>
        <dbReference type="Proteomes" id="UP000268162"/>
    </source>
</evidence>
<dbReference type="EMBL" id="ML002376">
    <property type="protein sequence ID" value="RKP38362.1"/>
    <property type="molecule type" value="Genomic_DNA"/>
</dbReference>
<feature type="compositionally biased region" description="Polar residues" evidence="1">
    <location>
        <begin position="41"/>
        <end position="50"/>
    </location>
</feature>
<accession>A0A4P9ZZI7</accession>
<name>A0A4P9ZZI7_9FUNG</name>
<proteinExistence type="predicted"/>
<feature type="region of interest" description="Disordered" evidence="1">
    <location>
        <begin position="28"/>
        <end position="93"/>
    </location>
</feature>
<evidence type="ECO:0000313" key="2">
    <source>
        <dbReference type="EMBL" id="RKP38362.1"/>
    </source>
</evidence>
<dbReference type="Proteomes" id="UP000268162">
    <property type="component" value="Unassembled WGS sequence"/>
</dbReference>
<reference evidence="3" key="1">
    <citation type="journal article" date="2018" name="Nat. Microbiol.">
        <title>Leveraging single-cell genomics to expand the fungal tree of life.</title>
        <authorList>
            <person name="Ahrendt S.R."/>
            <person name="Quandt C.A."/>
            <person name="Ciobanu D."/>
            <person name="Clum A."/>
            <person name="Salamov A."/>
            <person name="Andreopoulos B."/>
            <person name="Cheng J.F."/>
            <person name="Woyke T."/>
            <person name="Pelin A."/>
            <person name="Henrissat B."/>
            <person name="Reynolds N.K."/>
            <person name="Benny G.L."/>
            <person name="Smith M.E."/>
            <person name="James T.Y."/>
            <person name="Grigoriev I.V."/>
        </authorList>
    </citation>
    <scope>NUCLEOTIDE SEQUENCE [LARGE SCALE GENOMIC DNA]</scope>
    <source>
        <strain evidence="3">RSA 468</strain>
    </source>
</reference>
<organism evidence="2 3">
    <name type="scientific">Dimargaris cristalligena</name>
    <dbReference type="NCBI Taxonomy" id="215637"/>
    <lineage>
        <taxon>Eukaryota</taxon>
        <taxon>Fungi</taxon>
        <taxon>Fungi incertae sedis</taxon>
        <taxon>Zoopagomycota</taxon>
        <taxon>Kickxellomycotina</taxon>
        <taxon>Dimargaritomycetes</taxon>
        <taxon>Dimargaritales</taxon>
        <taxon>Dimargaritaceae</taxon>
        <taxon>Dimargaris</taxon>
    </lineage>
</organism>
<protein>
    <submittedName>
        <fullName evidence="2">Uncharacterized protein</fullName>
    </submittedName>
</protein>
<feature type="compositionally biased region" description="Polar residues" evidence="1">
    <location>
        <begin position="67"/>
        <end position="93"/>
    </location>
</feature>
<evidence type="ECO:0000256" key="1">
    <source>
        <dbReference type="SAM" id="MobiDB-lite"/>
    </source>
</evidence>
<dbReference type="AlphaFoldDB" id="A0A4P9ZZI7"/>
<sequence length="192" mass="20759">MALAWLQECFNGIVGDLNTGTSKTAVSGTNAPLAKPLTLPNGENSGTSSDSGKKTDYPSYSAVPSGASYNPPNKYSQQPNGNIPYSQYQPIQNHLYNGPQPVQNHQHINVQPVQNQKFDTVFSQQNHYSGYPPVNQLNQAGGQPPTLNGQPTHQGAPIGNTQNTQYLNSNAHPLYQNQVNGSAWNRPTTTVQ</sequence>